<gene>
    <name evidence="4" type="ORF">MONBRDRAFT_23642</name>
</gene>
<dbReference type="InterPro" id="IPR032436">
    <property type="entry name" value="URB1_C"/>
</dbReference>
<dbReference type="InParanoid" id="A9UU18"/>
<accession>A9UU18</accession>
<keyword evidence="5" id="KW-1185">Reference proteome</keyword>
<evidence type="ECO:0000313" key="5">
    <source>
        <dbReference type="Proteomes" id="UP000001357"/>
    </source>
</evidence>
<dbReference type="Proteomes" id="UP000001357">
    <property type="component" value="Unassembled WGS sequence"/>
</dbReference>
<dbReference type="KEGG" id="mbr:MONBRDRAFT_23642"/>
<evidence type="ECO:0000313" key="4">
    <source>
        <dbReference type="EMBL" id="EDQ91344.1"/>
    </source>
</evidence>
<dbReference type="Pfam" id="PF11707">
    <property type="entry name" value="Npa1"/>
    <property type="match status" value="1"/>
</dbReference>
<dbReference type="Pfam" id="PF16201">
    <property type="entry name" value="NopRA1"/>
    <property type="match status" value="1"/>
</dbReference>
<evidence type="ECO:0000256" key="1">
    <source>
        <dbReference type="SAM" id="MobiDB-lite"/>
    </source>
</evidence>
<dbReference type="InterPro" id="IPR039844">
    <property type="entry name" value="URB1"/>
</dbReference>
<feature type="domain" description="URB1 N-terminal" evidence="2">
    <location>
        <begin position="127"/>
        <end position="267"/>
    </location>
</feature>
<feature type="compositionally biased region" description="Acidic residues" evidence="1">
    <location>
        <begin position="165"/>
        <end position="180"/>
    </location>
</feature>
<dbReference type="PANTHER" id="PTHR13500">
    <property type="entry name" value="NUCLEOLAR PRERIBOSOMAL-ASSOCIATED PROTEIN 1"/>
    <property type="match status" value="1"/>
</dbReference>
<dbReference type="GO" id="GO:0000463">
    <property type="term" value="P:maturation of LSU-rRNA from tricistronic rRNA transcript (SSU-rRNA, 5.8S rRNA, LSU-rRNA)"/>
    <property type="evidence" value="ECO:0000318"/>
    <property type="project" value="GO_Central"/>
</dbReference>
<dbReference type="InterPro" id="IPR021714">
    <property type="entry name" value="URB1_N"/>
</dbReference>
<evidence type="ECO:0000259" key="2">
    <source>
        <dbReference type="Pfam" id="PF11707"/>
    </source>
</evidence>
<protein>
    <submittedName>
        <fullName evidence="4">Uncharacterized protein</fullName>
    </submittedName>
</protein>
<dbReference type="eggNOG" id="KOG1791">
    <property type="taxonomic scope" value="Eukaryota"/>
</dbReference>
<dbReference type="GO" id="GO:0000466">
    <property type="term" value="P:maturation of 5.8S rRNA from tricistronic rRNA transcript (SSU-rRNA, 5.8S rRNA, LSU-rRNA)"/>
    <property type="evidence" value="ECO:0000318"/>
    <property type="project" value="GO_Central"/>
</dbReference>
<feature type="region of interest" description="Disordered" evidence="1">
    <location>
        <begin position="162"/>
        <end position="205"/>
    </location>
</feature>
<name>A9UU18_MONBE</name>
<dbReference type="STRING" id="81824.A9UU18"/>
<dbReference type="RefSeq" id="XP_001743766.1">
    <property type="nucleotide sequence ID" value="XM_001743714.1"/>
</dbReference>
<evidence type="ECO:0000259" key="3">
    <source>
        <dbReference type="Pfam" id="PF16201"/>
    </source>
</evidence>
<organism evidence="4 5">
    <name type="scientific">Monosiga brevicollis</name>
    <name type="common">Choanoflagellate</name>
    <dbReference type="NCBI Taxonomy" id="81824"/>
    <lineage>
        <taxon>Eukaryota</taxon>
        <taxon>Choanoflagellata</taxon>
        <taxon>Craspedida</taxon>
        <taxon>Salpingoecidae</taxon>
        <taxon>Monosiga</taxon>
    </lineage>
</organism>
<dbReference type="GO" id="GO:0005730">
    <property type="term" value="C:nucleolus"/>
    <property type="evidence" value="ECO:0000318"/>
    <property type="project" value="GO_Central"/>
</dbReference>
<reference evidence="4 5" key="1">
    <citation type="journal article" date="2008" name="Nature">
        <title>The genome of the choanoflagellate Monosiga brevicollis and the origin of metazoans.</title>
        <authorList>
            <consortium name="JGI Sequencing"/>
            <person name="King N."/>
            <person name="Westbrook M.J."/>
            <person name="Young S.L."/>
            <person name="Kuo A."/>
            <person name="Abedin M."/>
            <person name="Chapman J."/>
            <person name="Fairclough S."/>
            <person name="Hellsten U."/>
            <person name="Isogai Y."/>
            <person name="Letunic I."/>
            <person name="Marr M."/>
            <person name="Pincus D."/>
            <person name="Putnam N."/>
            <person name="Rokas A."/>
            <person name="Wright K.J."/>
            <person name="Zuzow R."/>
            <person name="Dirks W."/>
            <person name="Good M."/>
            <person name="Goodstein D."/>
            <person name="Lemons D."/>
            <person name="Li W."/>
            <person name="Lyons J.B."/>
            <person name="Morris A."/>
            <person name="Nichols S."/>
            <person name="Richter D.J."/>
            <person name="Salamov A."/>
            <person name="Bork P."/>
            <person name="Lim W.A."/>
            <person name="Manning G."/>
            <person name="Miller W.T."/>
            <person name="McGinnis W."/>
            <person name="Shapiro H."/>
            <person name="Tjian R."/>
            <person name="Grigoriev I.V."/>
            <person name="Rokhsar D."/>
        </authorList>
    </citation>
    <scope>NUCLEOTIDE SEQUENCE [LARGE SCALE GENOMIC DNA]</scope>
    <source>
        <strain evidence="5">MX1 / ATCC 50154</strain>
    </source>
</reference>
<feature type="domain" description="URB1 C-terminal" evidence="3">
    <location>
        <begin position="1502"/>
        <end position="1695"/>
    </location>
</feature>
<sequence>MVEEQLATLRKQLADPQTAISPGLETYNALVRESESQQELAPITHALLQVDPAGKLLMQVWEQQRTRFQYKDIHVVMRLSAKPALTFNFVKLARLCVVPFAKMSGVVSSWPCSPLGSLSKSLSRAVRRPGLARKSKTNLLNPSALLRIGSLYSYVEPEAAGATAEGEEAEADTVEGDEIKDEATNPISGSLASDGTPLPKRWRPNSKRTVGNHVLFKLLCSLSSPLEDSLKHELALTILKYCPELLPLYFAQPSLSCEPQLVVRWLAAMTLAAEALQLPLPGASWFGAVGTLSHRLESILPECLRQSVLHRCLSSSSPLILHATGRCLVAVLRRAMVTLQLEVSGGSRLVGLRSALLVALRGRLPDPQDVLKAIAVLSKLTPAWPAAVGNYLAILQLYQPIFPVWALAYDMGRWMPAPHQLGTTPDQVQMALLQTLRKASHVQWSATVPSARLVVGPPRAGQKEAQLHTLSRFGCLLALYSWTESRDVRTLARRMLVEQLLHLDGCLPAHELEAGLWIDALPSDPVAIATLDIIYLQTAKQSLKWLDRASQLADESGQPWPADQSPLCLVAQHQLDYWFKHYAKDGRQASAVLYVCYVLLHMSTNPHHWVEVRLLSEWTKRDSIPAAPRLLAAAALLALAIEPAQTSTEAFAQARELVVAHQQQNNDKGQLAGNKARDPVSLARSVTDIATGVLAGNRLQHLVSTPLPHTRLTASVLAAEIRARGAHALPSAKPPLTPAVELLRIPVVFLEATLATDSITARVAALEALLYHPSWADGSASQQALLLRRVDTDLTRELQAVRQHGINGESEDDARAEMWRHLISLYVGLVVKLLARPGLADLAGQAARRGLQHGLTLLQLCAQQAQPQPAILDTVLELGAVALSEGHITAELLIQLAIEGTTEAASDRERVMIPVNGQYIAVAPAMALTLALLPRLQPEELTTAIQLMVATLTKNSPKPSLEAFQPCFLAALQALREHEATVLPVALTPVLDALLIIQLEQGITHPGVVEVLLELGYLADASDLELKWADFAKLDVSALLNSPVQSTTTDKLLEWLSTHIPALAGLISSQFLTNPASLVAFPRTMLREACRHCNLPPFAEVERLCKPLSSLVGTDASVFLGAWDRLPQLATSQSPGLEMVTGVVLEQNEDATGLLAARVCGPTQANLAEGALSDNPEAVTLVRLLLRAKQDQRPWTMLLADLTHALVTVGRAVTQLRRSLNTVASSTNRLATTAPLPGVLPMAQVDAALVAYNETVAALLGLSYLDLDIHILRLVTDHYQTMERLEAVGGTNSIVDLYTLTSQCASSPLLRKVLNNNQAERRAVVELLLYLVKRKPESLQGALGDTLAVAYHGTLEAVDCLIQRSLAETETSSGRGCGPEQCIVGEEADVARHSLSGVGDLRQSAACRAGLGRLDELRMQETLRAFPRERRLHDSEEATGGMDLDTDMDPDTTSMETLASSNRNTNLVTAVYDPRFILALARFCVADVKLDLLRELVDCNVLSFVILCLTSEDASVRLVAAGILGLLRQHLKESTSDIKFAVEVHLDLLGNSMDPGMLEAGPLQTVHALFVARALRLALRPDSVPMHPIVTDYITSRPFLDLEDTPLFFRLLYSSDMQQLDERRWLFRFLTASLQSEADFFILCRRHVFELVMSFALAPVCDVTLLGEVLRLLRQACQHSAGVRDLSRRFGLLPWLAARLGLMDDCRPSLHLLELWVDLVEVLRLSASFYASLRTSPELVEVALMVQTLVPAMLSLQERVTVTGSMNAAQVQQREQLLMRVYMTTVGLVDDLLQAGSERLAPLLQAPCQALMVRAVAWSTQLAAPEVTKCCELAAHWLQAQVAIDQETELAHQMTVLCRRLVRRAQRETNLDAASSTRAAATQALLALQAAQPRAELVCRLALGCHAMALVEA</sequence>
<proteinExistence type="predicted"/>
<dbReference type="EMBL" id="CH991545">
    <property type="protein sequence ID" value="EDQ91344.1"/>
    <property type="molecule type" value="Genomic_DNA"/>
</dbReference>
<dbReference type="GeneID" id="5888813"/>
<dbReference type="PANTHER" id="PTHR13500:SF0">
    <property type="entry name" value="NUCLEOLAR PRE-RIBOSOMAL-ASSOCIATED PROTEIN 1"/>
    <property type="match status" value="1"/>
</dbReference>